<keyword evidence="1" id="KW-1003">Cell membrane</keyword>
<protein>
    <submittedName>
        <fullName evidence="7">Aerotolerance protein BatA</fullName>
    </submittedName>
</protein>
<dbReference type="InterPro" id="IPR002035">
    <property type="entry name" value="VWF_A"/>
</dbReference>
<feature type="transmembrane region" description="Helical" evidence="5">
    <location>
        <begin position="316"/>
        <end position="336"/>
    </location>
</feature>
<evidence type="ECO:0000256" key="5">
    <source>
        <dbReference type="SAM" id="Phobius"/>
    </source>
</evidence>
<dbReference type="Pfam" id="PF13519">
    <property type="entry name" value="VWA_2"/>
    <property type="match status" value="1"/>
</dbReference>
<proteinExistence type="predicted"/>
<name>A0A6J4HXT8_9CHLR</name>
<dbReference type="SMART" id="SM00327">
    <property type="entry name" value="VWA"/>
    <property type="match status" value="1"/>
</dbReference>
<dbReference type="InterPro" id="IPR036465">
    <property type="entry name" value="vWFA_dom_sf"/>
</dbReference>
<feature type="transmembrane region" description="Helical" evidence="5">
    <location>
        <begin position="6"/>
        <end position="24"/>
    </location>
</feature>
<keyword evidence="3 5" id="KW-1133">Transmembrane helix</keyword>
<dbReference type="PROSITE" id="PS50234">
    <property type="entry name" value="VWFA"/>
    <property type="match status" value="1"/>
</dbReference>
<dbReference type="AlphaFoldDB" id="A0A6J4HXT8"/>
<keyword evidence="2 5" id="KW-0812">Transmembrane</keyword>
<dbReference type="PANTHER" id="PTHR22550">
    <property type="entry name" value="SPORE GERMINATION PROTEIN"/>
    <property type="match status" value="1"/>
</dbReference>
<sequence>MSLLWPGFLLLLGIVPLLIAAYIWSLRRRRVALRYSSLSLIRAAIPPHARLRRHLPFALLLLGLTSMIFALVRPVRMVTVPSGQATIMLAMDVSGSMRQTDIEPSRLRAAQAAAVSFVQRPKRATQIGMVAFAGYAELVQPPTTNREALQIAVESLTMARGTAIGSGILEALDAIAEIDPNVAPSETGEEAPVEPRPTPVPQGAYVPHIIVVLTDGVTTTGPQPLEAARQAADRGVRVYTIGFGTQNGSPGFGGPQFGGNQQSGRRFRRGIDEPTMKQIAEMTGGEYYAASSAGELVEVFENLPTHVTTKTEVMEISVVFAGVAALLAAVAMVLSLRWHPLP</sequence>
<dbReference type="SUPFAM" id="SSF53300">
    <property type="entry name" value="vWA-like"/>
    <property type="match status" value="1"/>
</dbReference>
<evidence type="ECO:0000313" key="7">
    <source>
        <dbReference type="EMBL" id="CAA9236002.1"/>
    </source>
</evidence>
<dbReference type="InterPro" id="IPR024163">
    <property type="entry name" value="Aerotolerance_reg_N"/>
</dbReference>
<keyword evidence="4 5" id="KW-0472">Membrane</keyword>
<dbReference type="PANTHER" id="PTHR22550:SF5">
    <property type="entry name" value="LEUCINE ZIPPER PROTEIN 4"/>
    <property type="match status" value="1"/>
</dbReference>
<accession>A0A6J4HXT8</accession>
<feature type="domain" description="VWFA" evidence="6">
    <location>
        <begin position="86"/>
        <end position="303"/>
    </location>
</feature>
<evidence type="ECO:0000256" key="4">
    <source>
        <dbReference type="ARBA" id="ARBA00023136"/>
    </source>
</evidence>
<evidence type="ECO:0000259" key="6">
    <source>
        <dbReference type="PROSITE" id="PS50234"/>
    </source>
</evidence>
<evidence type="ECO:0000256" key="2">
    <source>
        <dbReference type="ARBA" id="ARBA00022692"/>
    </source>
</evidence>
<dbReference type="Pfam" id="PF07584">
    <property type="entry name" value="BatA"/>
    <property type="match status" value="1"/>
</dbReference>
<reference evidence="7" key="1">
    <citation type="submission" date="2020-02" db="EMBL/GenBank/DDBJ databases">
        <authorList>
            <person name="Meier V. D."/>
        </authorList>
    </citation>
    <scope>NUCLEOTIDE SEQUENCE</scope>
    <source>
        <strain evidence="7">AVDCRST_MAG26</strain>
    </source>
</reference>
<dbReference type="InterPro" id="IPR050768">
    <property type="entry name" value="UPF0353/GerABKA_families"/>
</dbReference>
<evidence type="ECO:0000256" key="3">
    <source>
        <dbReference type="ARBA" id="ARBA00022989"/>
    </source>
</evidence>
<gene>
    <name evidence="7" type="ORF">AVDCRST_MAG26-1202</name>
</gene>
<dbReference type="EMBL" id="CADCTK010000280">
    <property type="protein sequence ID" value="CAA9236002.1"/>
    <property type="molecule type" value="Genomic_DNA"/>
</dbReference>
<evidence type="ECO:0000256" key="1">
    <source>
        <dbReference type="ARBA" id="ARBA00022475"/>
    </source>
</evidence>
<organism evidence="7">
    <name type="scientific">uncultured Chloroflexia bacterium</name>
    <dbReference type="NCBI Taxonomy" id="1672391"/>
    <lineage>
        <taxon>Bacteria</taxon>
        <taxon>Bacillati</taxon>
        <taxon>Chloroflexota</taxon>
        <taxon>Chloroflexia</taxon>
        <taxon>environmental samples</taxon>
    </lineage>
</organism>
<dbReference type="Gene3D" id="3.40.50.410">
    <property type="entry name" value="von Willebrand factor, type A domain"/>
    <property type="match status" value="1"/>
</dbReference>